<name>L9XR13_NATGS</name>
<dbReference type="Proteomes" id="UP000011613">
    <property type="component" value="Unassembled WGS sequence"/>
</dbReference>
<accession>L9XR13</accession>
<protein>
    <submittedName>
        <fullName evidence="1">Uncharacterized protein</fullName>
    </submittedName>
</protein>
<reference evidence="1 2" key="1">
    <citation type="journal article" date="2014" name="PLoS Genet.">
        <title>Phylogenetically driven sequencing of extremely halophilic archaea reveals strategies for static and dynamic osmo-response.</title>
        <authorList>
            <person name="Becker E.A."/>
            <person name="Seitzer P.M."/>
            <person name="Tritt A."/>
            <person name="Larsen D."/>
            <person name="Krusor M."/>
            <person name="Yao A.I."/>
            <person name="Wu D."/>
            <person name="Madern D."/>
            <person name="Eisen J.A."/>
            <person name="Darling A.E."/>
            <person name="Facciotti M.T."/>
        </authorList>
    </citation>
    <scope>NUCLEOTIDE SEQUENCE [LARGE SCALE GENOMIC DNA]</scope>
    <source>
        <strain evidence="1 2">SP2</strain>
    </source>
</reference>
<evidence type="ECO:0000313" key="1">
    <source>
        <dbReference type="EMBL" id="ELY64220.1"/>
    </source>
</evidence>
<evidence type="ECO:0000313" key="2">
    <source>
        <dbReference type="Proteomes" id="UP000011613"/>
    </source>
</evidence>
<sequence length="170" mass="18685">MRRKSTHSQGGVSRSSESRFVDRTRLTLALALRFNCDPAANRGMASYSRTSRRTVLRGITAFVGGFGATGTATSRSTLPADEPIRMGDCPPDAQKYVATVDRIVDGQHVVMLLEEDGQVVDQLVVAADEVDVEEGDILVVVVHDDELLDYQVVPERPDDETIWRSTLHTV</sequence>
<proteinExistence type="predicted"/>
<dbReference type="EMBL" id="AOIC01000109">
    <property type="protein sequence ID" value="ELY64220.1"/>
    <property type="molecule type" value="Genomic_DNA"/>
</dbReference>
<dbReference type="PATRIC" id="fig|797304.7.peg.2952"/>
<comment type="caution">
    <text evidence="1">The sequence shown here is derived from an EMBL/GenBank/DDBJ whole genome shotgun (WGS) entry which is preliminary data.</text>
</comment>
<dbReference type="AlphaFoldDB" id="L9XR13"/>
<organism evidence="1 2">
    <name type="scientific">Natronobacterium gregoryi (strain ATCC 43098 / DSM 3393 / CCM 3738 / CIP 104747 / IAM 13177 / JCM 8860 / NBRC 102187 / NCIMB 2189 / SP2)</name>
    <dbReference type="NCBI Taxonomy" id="797304"/>
    <lineage>
        <taxon>Archaea</taxon>
        <taxon>Methanobacteriati</taxon>
        <taxon>Methanobacteriota</taxon>
        <taxon>Stenosarchaea group</taxon>
        <taxon>Halobacteria</taxon>
        <taxon>Halobacteriales</taxon>
        <taxon>Natrialbaceae</taxon>
        <taxon>Natronobacterium</taxon>
    </lineage>
</organism>
<gene>
    <name evidence="1" type="ORF">C490_14565</name>
</gene>